<evidence type="ECO:0000259" key="1">
    <source>
        <dbReference type="Pfam" id="PF02910"/>
    </source>
</evidence>
<keyword evidence="3" id="KW-1185">Reference proteome</keyword>
<feature type="domain" description="Fumarate reductase/succinate dehydrogenase flavoprotein-like C-terminal" evidence="1">
    <location>
        <begin position="432"/>
        <end position="499"/>
    </location>
</feature>
<dbReference type="OrthoDB" id="9805351at2"/>
<accession>A0A4Q1V4A6</accession>
<dbReference type="GO" id="GO:0000104">
    <property type="term" value="F:succinate dehydrogenase activity"/>
    <property type="evidence" value="ECO:0007669"/>
    <property type="project" value="TreeGrafter"/>
</dbReference>
<gene>
    <name evidence="2" type="ORF">B5V03_18460</name>
</gene>
<dbReference type="GO" id="GO:0009061">
    <property type="term" value="P:anaerobic respiration"/>
    <property type="evidence" value="ECO:0007669"/>
    <property type="project" value="TreeGrafter"/>
</dbReference>
<reference evidence="2 3" key="1">
    <citation type="submission" date="2017-03" db="EMBL/GenBank/DDBJ databases">
        <authorList>
            <person name="Safronova V.I."/>
            <person name="Sazanova A.L."/>
            <person name="Chirak E.R."/>
        </authorList>
    </citation>
    <scope>NUCLEOTIDE SEQUENCE [LARGE SCALE GENOMIC DNA]</scope>
    <source>
        <strain evidence="2 3">Opo-243</strain>
    </source>
</reference>
<dbReference type="GO" id="GO:0009055">
    <property type="term" value="F:electron transfer activity"/>
    <property type="evidence" value="ECO:0007669"/>
    <property type="project" value="TreeGrafter"/>
</dbReference>
<evidence type="ECO:0000313" key="2">
    <source>
        <dbReference type="EMBL" id="RXT45660.1"/>
    </source>
</evidence>
<dbReference type="InterPro" id="IPR037099">
    <property type="entry name" value="Fum_R/Succ_DH_flav-like_C_sf"/>
</dbReference>
<dbReference type="Pfam" id="PF02910">
    <property type="entry name" value="Succ_DH_flav_C"/>
    <property type="match status" value="1"/>
</dbReference>
<protein>
    <submittedName>
        <fullName evidence="2">Oxidoreductase</fullName>
    </submittedName>
</protein>
<dbReference type="Pfam" id="PF12831">
    <property type="entry name" value="FAD_oxidored"/>
    <property type="match status" value="1"/>
</dbReference>
<dbReference type="InterPro" id="IPR030664">
    <property type="entry name" value="SdhA/FrdA/AprA"/>
</dbReference>
<evidence type="ECO:0000313" key="3">
    <source>
        <dbReference type="Proteomes" id="UP000290819"/>
    </source>
</evidence>
<proteinExistence type="predicted"/>
<dbReference type="InterPro" id="IPR015939">
    <property type="entry name" value="Fum_Rdtase/Succ_DH_flav-like_C"/>
</dbReference>
<organism evidence="2 3">
    <name type="scientific">Bradyrhizobium betae</name>
    <dbReference type="NCBI Taxonomy" id="244734"/>
    <lineage>
        <taxon>Bacteria</taxon>
        <taxon>Pseudomonadati</taxon>
        <taxon>Pseudomonadota</taxon>
        <taxon>Alphaproteobacteria</taxon>
        <taxon>Hyphomicrobiales</taxon>
        <taxon>Nitrobacteraceae</taxon>
        <taxon>Bradyrhizobium</taxon>
    </lineage>
</organism>
<dbReference type="Gene3D" id="3.50.50.60">
    <property type="entry name" value="FAD/NAD(P)-binding domain"/>
    <property type="match status" value="1"/>
</dbReference>
<dbReference type="Gene3D" id="1.20.58.100">
    <property type="entry name" value="Fumarate reductase/succinate dehydrogenase flavoprotein-like, C-terminal domain"/>
    <property type="match status" value="1"/>
</dbReference>
<dbReference type="InterPro" id="IPR036188">
    <property type="entry name" value="FAD/NAD-bd_sf"/>
</dbReference>
<dbReference type="EMBL" id="MZXW01000021">
    <property type="protein sequence ID" value="RXT45660.1"/>
    <property type="molecule type" value="Genomic_DNA"/>
</dbReference>
<dbReference type="RefSeq" id="WP_129271856.1">
    <property type="nucleotide sequence ID" value="NZ_MZXW01000021.1"/>
</dbReference>
<dbReference type="SUPFAM" id="SSF51905">
    <property type="entry name" value="FAD/NAD(P)-binding domain"/>
    <property type="match status" value="1"/>
</dbReference>
<dbReference type="PANTHER" id="PTHR11632:SF51">
    <property type="entry name" value="SUCCINATE DEHYDROGENASE [UBIQUINONE] FLAVOPROTEIN SUBUNIT, MITOCHONDRIAL"/>
    <property type="match status" value="1"/>
</dbReference>
<dbReference type="Proteomes" id="UP000290819">
    <property type="component" value="Unassembled WGS sequence"/>
</dbReference>
<dbReference type="PRINTS" id="PR00368">
    <property type="entry name" value="FADPNR"/>
</dbReference>
<comment type="caution">
    <text evidence="2">The sequence shown here is derived from an EMBL/GenBank/DDBJ whole genome shotgun (WGS) entry which is preliminary data.</text>
</comment>
<dbReference type="PANTHER" id="PTHR11632">
    <property type="entry name" value="SUCCINATE DEHYDROGENASE 2 FLAVOPROTEIN SUBUNIT"/>
    <property type="match status" value="1"/>
</dbReference>
<dbReference type="GO" id="GO:0005886">
    <property type="term" value="C:plasma membrane"/>
    <property type="evidence" value="ECO:0007669"/>
    <property type="project" value="TreeGrafter"/>
</dbReference>
<sequence length="534" mass="56509">MVLSTLEELSLATDVLVVGGGMAGAWAATSAAEAGAKVVLVDKGYCGTSGVTAAAGPGHWWVPPDPPSARDTAVANRIASGLGLGEADWMYRILDQTWRTLPTLARHYTFGVDDEGRVNYRAVRGPEYMRALRQQVLSRGVTILDHSPVLELLARSDGSIGGARGRRRQDGGRAYQIEAGAVILAAGGTSFLSHLLGSRTNTGDGYLMAAEAGAEMSGMEFTAAYTIAPAHSTMTRSMAYSFATYYDADGHELDIPFGPDQTIRLARALQRGPVYCSLRRLPDDIKARMHTISPNVPLVFDRWGIDPYRDRFEVTLHNDGTIRGIGGVRVRDVDGTTSVPGLFVAGDNASREKVAGAISGGGNVNSAWALSSGVFAGRAAAGLARGAKRSAGRLRPLGRAGREPRRGARAVDLAALRNGVRAEMHPFDKNLFRTGQGLAASAHVLEGLWSELADHADTGTIASRETAALLATARWSVATAATRKESRGLHRREDFPSRDSGLAVRLLSGGLDRVWVAVDGAPADAKTGQLEAAS</sequence>
<dbReference type="SUPFAM" id="SSF46977">
    <property type="entry name" value="Succinate dehydrogenase/fumarate reductase flavoprotein C-terminal domain"/>
    <property type="match status" value="1"/>
</dbReference>
<dbReference type="AlphaFoldDB" id="A0A4Q1V4A6"/>
<name>A0A4Q1V4A6_9BRAD</name>
<dbReference type="GO" id="GO:0050660">
    <property type="term" value="F:flavin adenine dinucleotide binding"/>
    <property type="evidence" value="ECO:0007669"/>
    <property type="project" value="TreeGrafter"/>
</dbReference>